<dbReference type="SUPFAM" id="SSF55545">
    <property type="entry name" value="beta-N-acetylhexosaminidase-like domain"/>
    <property type="match status" value="1"/>
</dbReference>
<feature type="signal peptide" evidence="7">
    <location>
        <begin position="1"/>
        <end position="23"/>
    </location>
</feature>
<feature type="active site" description="Proton donor" evidence="6">
    <location>
        <position position="327"/>
    </location>
</feature>
<dbReference type="GO" id="GO:0016020">
    <property type="term" value="C:membrane"/>
    <property type="evidence" value="ECO:0007669"/>
    <property type="project" value="TreeGrafter"/>
</dbReference>
<dbReference type="CDD" id="cd06563">
    <property type="entry name" value="GH20_chitobiase-like"/>
    <property type="match status" value="1"/>
</dbReference>
<dbReference type="RefSeq" id="WP_057951693.1">
    <property type="nucleotide sequence ID" value="NZ_CP013118.1"/>
</dbReference>
<dbReference type="Pfam" id="PF02838">
    <property type="entry name" value="Glyco_hydro_20b"/>
    <property type="match status" value="1"/>
</dbReference>
<dbReference type="KEGG" id="blq:L21SP5_00434"/>
<keyword evidence="5 10" id="KW-0326">Glycosidase</keyword>
<dbReference type="AlphaFoldDB" id="A0A0S2HVP7"/>
<keyword evidence="7" id="KW-0732">Signal</keyword>
<evidence type="ECO:0000259" key="8">
    <source>
        <dbReference type="Pfam" id="PF00728"/>
    </source>
</evidence>
<dbReference type="Gene3D" id="3.20.20.80">
    <property type="entry name" value="Glycosidases"/>
    <property type="match status" value="1"/>
</dbReference>
<dbReference type="PATRIC" id="fig|1307839.3.peg.474"/>
<dbReference type="Proteomes" id="UP000064893">
    <property type="component" value="Chromosome"/>
</dbReference>
<dbReference type="EMBL" id="CP013118">
    <property type="protein sequence ID" value="ALO14113.1"/>
    <property type="molecule type" value="Genomic_DNA"/>
</dbReference>
<name>A0A0S2HVP7_9BACT</name>
<reference evidence="10 11" key="1">
    <citation type="submission" date="2015-11" db="EMBL/GenBank/DDBJ databases">
        <title>Description and complete genome sequence of a novel strain predominating in hypersaline microbial mats and representing a new family of the Bacteriodetes phylum.</title>
        <authorList>
            <person name="Spring S."/>
            <person name="Bunk B."/>
            <person name="Sproer C."/>
            <person name="Klenk H.-P."/>
        </authorList>
    </citation>
    <scope>NUCLEOTIDE SEQUENCE [LARGE SCALE GENOMIC DNA]</scope>
    <source>
        <strain evidence="10 11">L21-Spi-D4</strain>
    </source>
</reference>
<evidence type="ECO:0000256" key="5">
    <source>
        <dbReference type="ARBA" id="ARBA00023295"/>
    </source>
</evidence>
<dbReference type="InterPro" id="IPR017853">
    <property type="entry name" value="GH"/>
</dbReference>
<evidence type="ECO:0000313" key="11">
    <source>
        <dbReference type="Proteomes" id="UP000064893"/>
    </source>
</evidence>
<dbReference type="PANTHER" id="PTHR22600:SF57">
    <property type="entry name" value="BETA-N-ACETYLHEXOSAMINIDASE"/>
    <property type="match status" value="1"/>
</dbReference>
<dbReference type="SUPFAM" id="SSF51445">
    <property type="entry name" value="(Trans)glycosidases"/>
    <property type="match status" value="1"/>
</dbReference>
<evidence type="ECO:0000313" key="10">
    <source>
        <dbReference type="EMBL" id="ALO14113.1"/>
    </source>
</evidence>
<evidence type="ECO:0000256" key="2">
    <source>
        <dbReference type="ARBA" id="ARBA00006285"/>
    </source>
</evidence>
<dbReference type="InterPro" id="IPR015882">
    <property type="entry name" value="HEX_bac_N"/>
</dbReference>
<evidence type="ECO:0000256" key="6">
    <source>
        <dbReference type="PIRSR" id="PIRSR625705-1"/>
    </source>
</evidence>
<dbReference type="GO" id="GO:0005975">
    <property type="term" value="P:carbohydrate metabolic process"/>
    <property type="evidence" value="ECO:0007669"/>
    <property type="project" value="InterPro"/>
</dbReference>
<sequence length="536" mass="61404" precursor="true">MLTKFIRYSLLACSLVLMLPACDKKQIDGQTMLIPKPDKTVFYEGAIQLNQGVKISSDQAFTSESQLLSGYIKNSGFLIAKTAENDIVLQIDKAMKPNSYDLEINQQVVVLKFGDNSGLKYGIQTLRQLLFFAAEGNKTIQNQHISDAPNYTYRGMHLDVARHFMPVDFIKKYIDMMAMLKMNYFHWHLVDDQGWRIEIKKYPKLTEVGSKRKETLTGHGGVKPFEYDGIPHEGFYTQEEIKEIVAYATQRGITIIPEIEMPGHARAAIAAYPELGVTGEKIEVWKRWGVSPYIYNVDESTFEFLEDVVDEVAQLFPGKYIHIGGDEAVKDQWKASPRIQQRMKDLGVKDEAALQSYFIKRIADYLRTKGKTIVGWDEILEGGAPEDAVVTFWRSWVKPSPALEAAKHGHKIIYTPASLCYFDHYQTTLKDSIEPMAIGGCTPVDSLYIKNPVKNNLPAELKNMVWGAQGNVWTEYMKTPDHVEHMVMPRMAALSEVLWTDKQHQNFQNFKRRFKFFAKWLEANNINYAKYIFEDN</sequence>
<keyword evidence="11" id="KW-1185">Reference proteome</keyword>
<evidence type="ECO:0000256" key="3">
    <source>
        <dbReference type="ARBA" id="ARBA00012663"/>
    </source>
</evidence>
<dbReference type="OrthoDB" id="1090159at2"/>
<dbReference type="STRING" id="1307839.L21SP5_00434"/>
<dbReference type="InterPro" id="IPR025705">
    <property type="entry name" value="Beta_hexosaminidase_sua/sub"/>
</dbReference>
<dbReference type="InterPro" id="IPR015883">
    <property type="entry name" value="Glyco_hydro_20_cat"/>
</dbReference>
<evidence type="ECO:0000256" key="4">
    <source>
        <dbReference type="ARBA" id="ARBA00022801"/>
    </source>
</evidence>
<dbReference type="GO" id="GO:0004563">
    <property type="term" value="F:beta-N-acetylhexosaminidase activity"/>
    <property type="evidence" value="ECO:0007669"/>
    <property type="project" value="UniProtKB-EC"/>
</dbReference>
<dbReference type="EC" id="3.2.1.52" evidence="3"/>
<dbReference type="Gene3D" id="3.30.379.10">
    <property type="entry name" value="Chitobiase/beta-hexosaminidase domain 2-like"/>
    <property type="match status" value="1"/>
</dbReference>
<comment type="similarity">
    <text evidence="2">Belongs to the glycosyl hydrolase 20 family.</text>
</comment>
<feature type="domain" description="Glycoside hydrolase family 20 catalytic" evidence="8">
    <location>
        <begin position="151"/>
        <end position="501"/>
    </location>
</feature>
<proteinExistence type="inferred from homology"/>
<comment type="catalytic activity">
    <reaction evidence="1">
        <text>Hydrolysis of terminal non-reducing N-acetyl-D-hexosamine residues in N-acetyl-beta-D-hexosaminides.</text>
        <dbReference type="EC" id="3.2.1.52"/>
    </reaction>
</comment>
<feature type="chain" id="PRO_5006599334" description="beta-N-acetylhexosaminidase" evidence="7">
    <location>
        <begin position="24"/>
        <end position="536"/>
    </location>
</feature>
<accession>A0A0S2HVP7</accession>
<keyword evidence="4 10" id="KW-0378">Hydrolase</keyword>
<evidence type="ECO:0000259" key="9">
    <source>
        <dbReference type="Pfam" id="PF02838"/>
    </source>
</evidence>
<evidence type="ECO:0000256" key="1">
    <source>
        <dbReference type="ARBA" id="ARBA00001231"/>
    </source>
</evidence>
<evidence type="ECO:0000256" key="7">
    <source>
        <dbReference type="SAM" id="SignalP"/>
    </source>
</evidence>
<protein>
    <recommendedName>
        <fullName evidence="3">beta-N-acetylhexosaminidase</fullName>
        <ecNumber evidence="3">3.2.1.52</ecNumber>
    </recommendedName>
</protein>
<dbReference type="GO" id="GO:0030203">
    <property type="term" value="P:glycosaminoglycan metabolic process"/>
    <property type="evidence" value="ECO:0007669"/>
    <property type="project" value="TreeGrafter"/>
</dbReference>
<dbReference type="Pfam" id="PF00728">
    <property type="entry name" value="Glyco_hydro_20"/>
    <property type="match status" value="1"/>
</dbReference>
<gene>
    <name evidence="10" type="primary">exo I</name>
    <name evidence="10" type="ORF">L21SP5_00434</name>
</gene>
<dbReference type="PRINTS" id="PR00738">
    <property type="entry name" value="GLHYDRLASE20"/>
</dbReference>
<feature type="domain" description="Beta-hexosaminidase bacterial type N-terminal" evidence="9">
    <location>
        <begin position="32"/>
        <end position="148"/>
    </location>
</feature>
<dbReference type="PANTHER" id="PTHR22600">
    <property type="entry name" value="BETA-HEXOSAMINIDASE"/>
    <property type="match status" value="1"/>
</dbReference>
<dbReference type="InterPro" id="IPR029018">
    <property type="entry name" value="Hex-like_dom2"/>
</dbReference>
<organism evidence="10 11">
    <name type="scientific">Salinivirga cyanobacteriivorans</name>
    <dbReference type="NCBI Taxonomy" id="1307839"/>
    <lineage>
        <taxon>Bacteria</taxon>
        <taxon>Pseudomonadati</taxon>
        <taxon>Bacteroidota</taxon>
        <taxon>Bacteroidia</taxon>
        <taxon>Bacteroidales</taxon>
        <taxon>Salinivirgaceae</taxon>
        <taxon>Salinivirga</taxon>
    </lineage>
</organism>
<dbReference type="PIRSF" id="PIRSF001093">
    <property type="entry name" value="B-hxosamndse_ab_euk"/>
    <property type="match status" value="1"/>
</dbReference>